<dbReference type="Gene3D" id="3.60.15.10">
    <property type="entry name" value="Ribonuclease Z/Hydroxyacylglutathione hydrolase-like"/>
    <property type="match status" value="1"/>
</dbReference>
<dbReference type="SUPFAM" id="SSF56281">
    <property type="entry name" value="Metallo-hydrolase/oxidoreductase"/>
    <property type="match status" value="1"/>
</dbReference>
<evidence type="ECO:0000259" key="1">
    <source>
        <dbReference type="SMART" id="SM00849"/>
    </source>
</evidence>
<keyword evidence="3" id="KW-1185">Reference proteome</keyword>
<comment type="caution">
    <text evidence="2">The sequence shown here is derived from an EMBL/GenBank/DDBJ whole genome shotgun (WGS) entry which is preliminary data.</text>
</comment>
<dbReference type="Proteomes" id="UP001165586">
    <property type="component" value="Unassembled WGS sequence"/>
</dbReference>
<accession>A0ABT2GXY4</accession>
<dbReference type="RefSeq" id="WP_259537465.1">
    <property type="nucleotide sequence ID" value="NZ_JANLCJ010000001.1"/>
</dbReference>
<gene>
    <name evidence="2" type="ORF">N1032_03515</name>
</gene>
<name>A0ABT2GXY4_9MICO</name>
<dbReference type="Pfam" id="PF00753">
    <property type="entry name" value="Lactamase_B"/>
    <property type="match status" value="1"/>
</dbReference>
<dbReference type="EMBL" id="JANLCJ010000001">
    <property type="protein sequence ID" value="MCS5732810.1"/>
    <property type="molecule type" value="Genomic_DNA"/>
</dbReference>
<dbReference type="CDD" id="cd16282">
    <property type="entry name" value="metallo-hydrolase-like_MBL-fold"/>
    <property type="match status" value="1"/>
</dbReference>
<dbReference type="PANTHER" id="PTHR42951">
    <property type="entry name" value="METALLO-BETA-LACTAMASE DOMAIN-CONTAINING"/>
    <property type="match status" value="1"/>
</dbReference>
<dbReference type="InterPro" id="IPR036866">
    <property type="entry name" value="RibonucZ/Hydroxyglut_hydro"/>
</dbReference>
<evidence type="ECO:0000313" key="3">
    <source>
        <dbReference type="Proteomes" id="UP001165586"/>
    </source>
</evidence>
<organism evidence="2 3">
    <name type="scientific">Herbiconiux daphne</name>
    <dbReference type="NCBI Taxonomy" id="2970914"/>
    <lineage>
        <taxon>Bacteria</taxon>
        <taxon>Bacillati</taxon>
        <taxon>Actinomycetota</taxon>
        <taxon>Actinomycetes</taxon>
        <taxon>Micrococcales</taxon>
        <taxon>Microbacteriaceae</taxon>
        <taxon>Herbiconiux</taxon>
    </lineage>
</organism>
<protein>
    <submittedName>
        <fullName evidence="2">MBL fold metallo-hydrolase</fullName>
    </submittedName>
</protein>
<evidence type="ECO:0000313" key="2">
    <source>
        <dbReference type="EMBL" id="MCS5732810.1"/>
    </source>
</evidence>
<reference evidence="2" key="1">
    <citation type="submission" date="2022-08" db="EMBL/GenBank/DDBJ databases">
        <authorList>
            <person name="Deng Y."/>
            <person name="Han X.-F."/>
            <person name="Zhang Y.-Q."/>
        </authorList>
    </citation>
    <scope>NUCLEOTIDE SEQUENCE</scope>
    <source>
        <strain evidence="2">CPCC 203386</strain>
    </source>
</reference>
<feature type="domain" description="Metallo-beta-lactamase" evidence="1">
    <location>
        <begin position="22"/>
        <end position="217"/>
    </location>
</feature>
<sequence>MNSETWLPVADGVFQRRYDPLDVSVVAIVGDTGVTVVDTRNNPAEADEIVADVLSAFAAPIVAVINTHAHYDHTFGNQRFVRAPGFAGVPIYGHQLIPRHYERFEAPRLEAAQADPAREPGKRWADVQLTPPTELIGGPVTIHPGGREIELVPIAPGHTDTDLAIFVPDAATWLLGDVIEQSGPPMFGSGSYPLGWPDALDELLERIDPGAVIVPGHGSPVDRAFVVRQSAQLRAVAELIRASHAAATPVADVVVPAALAELWPDGFMRSALEAGYAQLDESPGGA</sequence>
<proteinExistence type="predicted"/>
<dbReference type="SMART" id="SM00849">
    <property type="entry name" value="Lactamase_B"/>
    <property type="match status" value="1"/>
</dbReference>
<dbReference type="PANTHER" id="PTHR42951:SF4">
    <property type="entry name" value="ACYL-COENZYME A THIOESTERASE MBLAC2"/>
    <property type="match status" value="1"/>
</dbReference>
<dbReference type="InterPro" id="IPR050855">
    <property type="entry name" value="NDM-1-like"/>
</dbReference>
<dbReference type="InterPro" id="IPR001279">
    <property type="entry name" value="Metallo-B-lactamas"/>
</dbReference>